<reference evidence="1" key="1">
    <citation type="submission" date="2020-03" db="EMBL/GenBank/DDBJ databases">
        <title>The deep terrestrial virosphere.</title>
        <authorList>
            <person name="Holmfeldt K."/>
            <person name="Nilsson E."/>
            <person name="Simone D."/>
            <person name="Lopez-Fernandez M."/>
            <person name="Wu X."/>
            <person name="de Brujin I."/>
            <person name="Lundin D."/>
            <person name="Andersson A."/>
            <person name="Bertilsson S."/>
            <person name="Dopson M."/>
        </authorList>
    </citation>
    <scope>NUCLEOTIDE SEQUENCE</scope>
    <source>
        <strain evidence="1">MM415B00904</strain>
    </source>
</reference>
<evidence type="ECO:0000313" key="1">
    <source>
        <dbReference type="EMBL" id="QJA61637.1"/>
    </source>
</evidence>
<name>A0A6M3IX94_9ZZZZ</name>
<dbReference type="EMBL" id="MT141448">
    <property type="protein sequence ID" value="QJA61637.1"/>
    <property type="molecule type" value="Genomic_DNA"/>
</dbReference>
<proteinExistence type="predicted"/>
<dbReference type="AlphaFoldDB" id="A0A6M3IX94"/>
<gene>
    <name evidence="1" type="ORF">MM415B00904_0005</name>
</gene>
<organism evidence="1">
    <name type="scientific">viral metagenome</name>
    <dbReference type="NCBI Taxonomy" id="1070528"/>
    <lineage>
        <taxon>unclassified sequences</taxon>
        <taxon>metagenomes</taxon>
        <taxon>organismal metagenomes</taxon>
    </lineage>
</organism>
<sequence>MTNPTREEIKRAVEILKGIKKYNPNGVRVDKGIDTMLDLAQAHFCKLARVKKNMTNPTSKRDRARKILEEILARKHSLKESGVCEENYWVDLALAQLNALYKGE</sequence>
<accession>A0A6M3IX94</accession>
<protein>
    <submittedName>
        <fullName evidence="1">Uncharacterized protein</fullName>
    </submittedName>
</protein>